<dbReference type="EMBL" id="AGXN01000023">
    <property type="protein sequence ID" value="EIY90181.1"/>
    <property type="molecule type" value="Genomic_DNA"/>
</dbReference>
<feature type="signal peptide" evidence="1">
    <location>
        <begin position="1"/>
        <end position="26"/>
    </location>
</feature>
<dbReference type="Proteomes" id="UP000003879">
    <property type="component" value="Unassembled WGS sequence"/>
</dbReference>
<dbReference type="PATRIC" id="fig|997883.3.peg.4421"/>
<dbReference type="RefSeq" id="WP_005797411.1">
    <property type="nucleotide sequence ID" value="NZ_JH724218.1"/>
</dbReference>
<organism evidence="2 3">
    <name type="scientific">Bacteroides fragilis CL07T12C05</name>
    <dbReference type="NCBI Taxonomy" id="997883"/>
    <lineage>
        <taxon>Bacteria</taxon>
        <taxon>Pseudomonadati</taxon>
        <taxon>Bacteroidota</taxon>
        <taxon>Bacteroidia</taxon>
        <taxon>Bacteroidales</taxon>
        <taxon>Bacteroidaceae</taxon>
        <taxon>Bacteroides</taxon>
    </lineage>
</organism>
<evidence type="ECO:0008006" key="4">
    <source>
        <dbReference type="Google" id="ProtNLM"/>
    </source>
</evidence>
<gene>
    <name evidence="2" type="ORF">HMPREF1056_04188</name>
</gene>
<feature type="chain" id="PRO_5002391798" description="Bacterial repeat domain-containing protein" evidence="1">
    <location>
        <begin position="27"/>
        <end position="1507"/>
    </location>
</feature>
<proteinExistence type="predicted"/>
<name>A0A0E2ALB9_BACFG</name>
<sequence>MCLNKNIKSLLGILMCGILAFLPVSCSDDSPVTGSPLLPEAPEGKVNVFLSLHKGSDYESPATRSGTAADETIMGPPWVLVFLGNDKDATFLEAVQANMTSAGELYAQLSACNSSVVLLLISNADELIQAKLGSLTTTTTLSDAVTNLLLYGDPSDSPVGGNSALAIPQATVPFTGKKIPMSAYCPLPQIITGTTVGTVGTPLRLKRIVSKLYVDASGAHASDGFILTGVSVINVPVQGALAFEYGNVNETLPITAQFTDYGHKSGSASRLDNPIIASSTGFAGHTTAGMGSEDYPVYVYETAGGPADRSDVILAGKFDNGPVRYYRASLKNSKGEKLAFKRNYLYTLNLVRVEGGGYSTMDEAIAAPSGSSGILCNVTVVDDSHEITGNGVYYLGLTNSSYVLYTDEEQKDVTVCVIGTNAYSRPGSTVTPGVVSMSSGIAGVTLKTTSISADSTAIKLDFAKGAQGETTLDVQVGGLRREIKLKAAGMGVSGNYASGSQGLLLGDFNQIRILESTSKSGLAISPASPDRDSEVISSVTSPSVPVYFFVEEAAGPQSAKLSGLAGESVVVIENRVYNDLPAASNIYWDAAQGRLTFDDVPSYVPAARNQKQGVYFLYGSLIALQGGSSATDVRQLDAAEVNPVWKTNQSPNIPKFNPASLAPGADLENVLIHIHNPGNRIGDICRYLTQRGWAPPGKKWKMPVKERLEAVLNSIYRTEGSWLPIGGLATDGTGEVVHGRLIKDRFYFPASGSRKEDGTFIEQPGVSGHYWSSSVISGSIGWQPASLWFQGGDAAIQATALDVALPVRCVVDNTSTDWPELATVTYYAYPPGGATLTSELPANHFVEQRKPFALPSTPLTLSDPSVAHTGWGNNLGLGENTTINTSVGSFHATFSQGASLEYDSNLPAGTALVSGTVPGVYVAAGGTSIKLSTNQLVCSNPGYVHTGWSIDGVYHGLGANYVMHASGSRKAFAVWSRDCWVEYLAKAPAGAPAGVTVTGTLPSPVKVAQNSSVTLATEAQGLQVCSDPRWKHTAWTAGAFGGNTIVTNDLKIYPEWTRYYQVTYSPQPPSGTVPGYPRSEIVAPGSSVMLPVQLHSSDPLQVHQAWLVGGQEKAPGTSVIVNGDMTITAKWLLYEVSYLANAPVGTTSVTPLPALQKIAPGKMVTLSATRLVCSDPAWIHTGWSVGGVHYILGANIPVLSNMQVSAEWTKRFKIKYHLNLPSGTGHAGDMLPEDEYVMPGQNVTLAVPRLKCSNEDFFFTGWMINGQFYGLGSSYTPLPGQDTDVYAVWKYAQAMEFNVTVSNSGRGTDNATLVFTDSKEETGAFFQSRGVVAWSNTGSPVTWFDPVSTGRTWSSNWMAFASEELHTYANLRNGGGDPCRLIGYSQKYVSTQISKGELPDNRTWRLPKGREYMQYGFTPENKVGSWANGWNFNNGKFLPASGMRSVADGQLRESGVGYYWLSDYFTIIDDFGKQYMGRGSKVSSEKVIEEGVVYHSAAGFQIRCVRQ</sequence>
<accession>A0A0E2ALB9</accession>
<dbReference type="HOGENOM" id="CLU_248360_0_0_10"/>
<keyword evidence="1" id="KW-0732">Signal</keyword>
<reference evidence="2 3" key="1">
    <citation type="submission" date="2012-02" db="EMBL/GenBank/DDBJ databases">
        <title>The Genome Sequence of Bacteroides fragilis CL07T12C05.</title>
        <authorList>
            <consortium name="The Broad Institute Genome Sequencing Platform"/>
            <person name="Earl A."/>
            <person name="Ward D."/>
            <person name="Feldgarden M."/>
            <person name="Gevers D."/>
            <person name="Zitomersky N.L."/>
            <person name="Coyne M.J."/>
            <person name="Comstock L.E."/>
            <person name="Young S.K."/>
            <person name="Zeng Q."/>
            <person name="Gargeya S."/>
            <person name="Fitzgerald M."/>
            <person name="Haas B."/>
            <person name="Abouelleil A."/>
            <person name="Alvarado L."/>
            <person name="Arachchi H.M."/>
            <person name="Berlin A."/>
            <person name="Chapman S.B."/>
            <person name="Gearin G."/>
            <person name="Goldberg J."/>
            <person name="Griggs A."/>
            <person name="Gujja S."/>
            <person name="Hansen M."/>
            <person name="Heiman D."/>
            <person name="Howarth C."/>
            <person name="Larimer J."/>
            <person name="Lui A."/>
            <person name="MacDonald P.J.P."/>
            <person name="McCowen C."/>
            <person name="Montmayeur A."/>
            <person name="Murphy C."/>
            <person name="Neiman D."/>
            <person name="Pearson M."/>
            <person name="Priest M."/>
            <person name="Roberts A."/>
            <person name="Saif S."/>
            <person name="Shea T."/>
            <person name="Sisk P."/>
            <person name="Stolte C."/>
            <person name="Sykes S."/>
            <person name="Wortman J."/>
            <person name="Nusbaum C."/>
            <person name="Birren B."/>
        </authorList>
    </citation>
    <scope>NUCLEOTIDE SEQUENCE [LARGE SCALE GENOMIC DNA]</scope>
    <source>
        <strain evidence="2 3">CL07T12C05</strain>
    </source>
</reference>
<comment type="caution">
    <text evidence="2">The sequence shown here is derived from an EMBL/GenBank/DDBJ whole genome shotgun (WGS) entry which is preliminary data.</text>
</comment>
<evidence type="ECO:0000313" key="2">
    <source>
        <dbReference type="EMBL" id="EIY90181.1"/>
    </source>
</evidence>
<evidence type="ECO:0000313" key="3">
    <source>
        <dbReference type="Proteomes" id="UP000003879"/>
    </source>
</evidence>
<evidence type="ECO:0000256" key="1">
    <source>
        <dbReference type="SAM" id="SignalP"/>
    </source>
</evidence>
<protein>
    <recommendedName>
        <fullName evidence="4">Bacterial repeat domain-containing protein</fullName>
    </recommendedName>
</protein>